<evidence type="ECO:0000256" key="1">
    <source>
        <dbReference type="SAM" id="Phobius"/>
    </source>
</evidence>
<keyword evidence="1" id="KW-0812">Transmembrane</keyword>
<dbReference type="InterPro" id="IPR002798">
    <property type="entry name" value="SpoIIM-like"/>
</dbReference>
<dbReference type="PANTHER" id="PTHR35337:SF1">
    <property type="entry name" value="SLR1478 PROTEIN"/>
    <property type="match status" value="1"/>
</dbReference>
<dbReference type="Pfam" id="PF01944">
    <property type="entry name" value="SpoIIM"/>
    <property type="match status" value="1"/>
</dbReference>
<feature type="transmembrane region" description="Helical" evidence="1">
    <location>
        <begin position="222"/>
        <end position="242"/>
    </location>
</feature>
<name>A0AA37SXZ0_9ALTE</name>
<feature type="transmembrane region" description="Helical" evidence="1">
    <location>
        <begin position="194"/>
        <end position="216"/>
    </location>
</feature>
<feature type="transmembrane region" description="Helical" evidence="1">
    <location>
        <begin position="289"/>
        <end position="307"/>
    </location>
</feature>
<accession>A0AA37SXZ0</accession>
<dbReference type="AlphaFoldDB" id="A0AA37SXZ0"/>
<evidence type="ECO:0000313" key="2">
    <source>
        <dbReference type="EMBL" id="GLR71998.1"/>
    </source>
</evidence>
<sequence length="314" mass="35172">MKQNQFIQSKSENWKRFEAHCNQADNLPSNFPTQFRQICSDLSIAKTRNYSPTLVQNLNRLVQLGQTHLYKGSSLSLRQILHVFTRDFPTALYTTRYYMWGSFFAFYGFGLLAFIWVLISPDAIYHFLDPQSVNNLESMYNPSGSTQSLIRGADSDVLMLGVYIFNNIGIAFQMIGGGALFGIGALIPLLFNSFYLGAVFAHMLNVGYTSTFYSFVISHGSFELMAIVVAGAAGSKIGFSLLAPGNYTRAYAFKAAGKQVMPLIVGAFVMLFIAAFIEAFWSPRDIPSAYKYFIGSIGWLFVCYRLYKGVRYGT</sequence>
<gene>
    <name evidence="2" type="ORF">GCM10007852_29060</name>
</gene>
<keyword evidence="1" id="KW-1133">Transmembrane helix</keyword>
<keyword evidence="1" id="KW-0472">Membrane</keyword>
<feature type="transmembrane region" description="Helical" evidence="1">
    <location>
        <begin position="164"/>
        <end position="187"/>
    </location>
</feature>
<dbReference type="EMBL" id="BSOT01000007">
    <property type="protein sequence ID" value="GLR71998.1"/>
    <property type="molecule type" value="Genomic_DNA"/>
</dbReference>
<proteinExistence type="predicted"/>
<dbReference type="PANTHER" id="PTHR35337">
    <property type="entry name" value="SLR1478 PROTEIN"/>
    <property type="match status" value="1"/>
</dbReference>
<reference evidence="2" key="2">
    <citation type="submission" date="2023-01" db="EMBL/GenBank/DDBJ databases">
        <title>Draft genome sequence of Agaribacter marinus strain NBRC 110023.</title>
        <authorList>
            <person name="Sun Q."/>
            <person name="Mori K."/>
        </authorList>
    </citation>
    <scope>NUCLEOTIDE SEQUENCE</scope>
    <source>
        <strain evidence="2">NBRC 110023</strain>
    </source>
</reference>
<dbReference type="RefSeq" id="WP_284218358.1">
    <property type="nucleotide sequence ID" value="NZ_BSOT01000007.1"/>
</dbReference>
<protein>
    <submittedName>
        <fullName evidence="2">Membrane protein</fullName>
    </submittedName>
</protein>
<dbReference type="Proteomes" id="UP001156601">
    <property type="component" value="Unassembled WGS sequence"/>
</dbReference>
<organism evidence="2 3">
    <name type="scientific">Agaribacter marinus</name>
    <dbReference type="NCBI Taxonomy" id="1431249"/>
    <lineage>
        <taxon>Bacteria</taxon>
        <taxon>Pseudomonadati</taxon>
        <taxon>Pseudomonadota</taxon>
        <taxon>Gammaproteobacteria</taxon>
        <taxon>Alteromonadales</taxon>
        <taxon>Alteromonadaceae</taxon>
        <taxon>Agaribacter</taxon>
    </lineage>
</organism>
<keyword evidence="3" id="KW-1185">Reference proteome</keyword>
<feature type="transmembrane region" description="Helical" evidence="1">
    <location>
        <begin position="263"/>
        <end position="283"/>
    </location>
</feature>
<comment type="caution">
    <text evidence="2">The sequence shown here is derived from an EMBL/GenBank/DDBJ whole genome shotgun (WGS) entry which is preliminary data.</text>
</comment>
<reference evidence="2" key="1">
    <citation type="journal article" date="2014" name="Int. J. Syst. Evol. Microbiol.">
        <title>Complete genome sequence of Corynebacterium casei LMG S-19264T (=DSM 44701T), isolated from a smear-ripened cheese.</title>
        <authorList>
            <consortium name="US DOE Joint Genome Institute (JGI-PGF)"/>
            <person name="Walter F."/>
            <person name="Albersmeier A."/>
            <person name="Kalinowski J."/>
            <person name="Ruckert C."/>
        </authorList>
    </citation>
    <scope>NUCLEOTIDE SEQUENCE</scope>
    <source>
        <strain evidence="2">NBRC 110023</strain>
    </source>
</reference>
<evidence type="ECO:0000313" key="3">
    <source>
        <dbReference type="Proteomes" id="UP001156601"/>
    </source>
</evidence>
<feature type="transmembrane region" description="Helical" evidence="1">
    <location>
        <begin position="97"/>
        <end position="119"/>
    </location>
</feature>